<evidence type="ECO:0000256" key="1">
    <source>
        <dbReference type="SAM" id="SignalP"/>
    </source>
</evidence>
<dbReference type="EMBL" id="JYDV01000040">
    <property type="protein sequence ID" value="KRZ38909.1"/>
    <property type="molecule type" value="Genomic_DNA"/>
</dbReference>
<sequence length="87" mass="9637">MHGVTFFALASCLVFSVSTAAPVIVRIYEDGADTVEVTSVSKESFGDYHSQVEKMDYRKSFKSPKLIKEFDISDKVTARRAAAAQKQ</sequence>
<evidence type="ECO:0000313" key="3">
    <source>
        <dbReference type="EMBL" id="KRY76365.1"/>
    </source>
</evidence>
<dbReference type="EMBL" id="JYDU01000007">
    <property type="protein sequence ID" value="KRY00682.1"/>
    <property type="molecule type" value="Genomic_DNA"/>
</dbReference>
<dbReference type="Proteomes" id="UP000054632">
    <property type="component" value="Unassembled WGS sequence"/>
</dbReference>
<dbReference type="EMBL" id="JYDS01000018">
    <property type="protein sequence ID" value="KRZ32185.1"/>
    <property type="molecule type" value="Genomic_DNA"/>
</dbReference>
<keyword evidence="1" id="KW-0732">Signal</keyword>
<evidence type="ECO:0000313" key="5">
    <source>
        <dbReference type="EMBL" id="KRZ38909.1"/>
    </source>
</evidence>
<proteinExistence type="predicted"/>
<dbReference type="Proteomes" id="UP000054826">
    <property type="component" value="Unassembled WGS sequence"/>
</dbReference>
<evidence type="ECO:0000313" key="6">
    <source>
        <dbReference type="Proteomes" id="UP000054632"/>
    </source>
</evidence>
<reference evidence="6 7" key="1">
    <citation type="submission" date="2015-01" db="EMBL/GenBank/DDBJ databases">
        <title>Evolution of Trichinella species and genotypes.</title>
        <authorList>
            <person name="Korhonen P.K."/>
            <person name="Edoardo P."/>
            <person name="Giuseppe L.R."/>
            <person name="Gasser R.B."/>
        </authorList>
    </citation>
    <scope>NUCLEOTIDE SEQUENCE [LARGE SCALE GENOMIC DNA]</scope>
    <source>
        <strain evidence="3">ISS13</strain>
        <strain evidence="2">ISS141</strain>
        <strain evidence="5">ISS176</strain>
        <strain evidence="4">ISS588</strain>
    </source>
</reference>
<organism evidence="2 8">
    <name type="scientific">Trichinella pseudospiralis</name>
    <name type="common">Parasitic roundworm</name>
    <dbReference type="NCBI Taxonomy" id="6337"/>
    <lineage>
        <taxon>Eukaryota</taxon>
        <taxon>Metazoa</taxon>
        <taxon>Ecdysozoa</taxon>
        <taxon>Nematoda</taxon>
        <taxon>Enoplea</taxon>
        <taxon>Dorylaimia</taxon>
        <taxon>Trichinellida</taxon>
        <taxon>Trichinellidae</taxon>
        <taxon>Trichinella</taxon>
    </lineage>
</organism>
<comment type="caution">
    <text evidence="2">The sequence shown here is derived from an EMBL/GenBank/DDBJ whole genome shotgun (WGS) entry which is preliminary data.</text>
</comment>
<feature type="signal peptide" evidence="1">
    <location>
        <begin position="1"/>
        <end position="20"/>
    </location>
</feature>
<protein>
    <submittedName>
        <fullName evidence="2">Uncharacterized protein</fullName>
    </submittedName>
</protein>
<evidence type="ECO:0000313" key="8">
    <source>
        <dbReference type="Proteomes" id="UP000054815"/>
    </source>
</evidence>
<dbReference type="Proteomes" id="UP000054805">
    <property type="component" value="Unassembled WGS sequence"/>
</dbReference>
<dbReference type="Proteomes" id="UP000054815">
    <property type="component" value="Unassembled WGS sequence"/>
</dbReference>
<evidence type="ECO:0000313" key="7">
    <source>
        <dbReference type="Proteomes" id="UP000054805"/>
    </source>
</evidence>
<feature type="chain" id="PRO_5010442757" evidence="1">
    <location>
        <begin position="21"/>
        <end position="87"/>
    </location>
</feature>
<gene>
    <name evidence="3" type="ORF">T4A_5679</name>
    <name evidence="4" type="ORF">T4B_3794</name>
    <name evidence="5" type="ORF">T4C_8887</name>
    <name evidence="2" type="ORF">T4E_10486</name>
</gene>
<dbReference type="AlphaFoldDB" id="A0A0V0YLM0"/>
<accession>A0A0V0YLM0</accession>
<evidence type="ECO:0000313" key="4">
    <source>
        <dbReference type="EMBL" id="KRZ32185.1"/>
    </source>
</evidence>
<keyword evidence="7" id="KW-1185">Reference proteome</keyword>
<name>A0A0V0YLM0_TRIPS</name>
<evidence type="ECO:0000313" key="2">
    <source>
        <dbReference type="EMBL" id="KRY00682.1"/>
    </source>
</evidence>
<dbReference type="EMBL" id="JYDR01000012">
    <property type="protein sequence ID" value="KRY76365.1"/>
    <property type="molecule type" value="Genomic_DNA"/>
</dbReference>